<dbReference type="Pfam" id="PF00501">
    <property type="entry name" value="AMP-binding"/>
    <property type="match status" value="1"/>
</dbReference>
<reference evidence="5" key="1">
    <citation type="journal article" date="2014" name="Int. J. Syst. Evol. Microbiol.">
        <title>Complete genome sequence of Corynebacterium casei LMG S-19264T (=DSM 44701T), isolated from a smear-ripened cheese.</title>
        <authorList>
            <consortium name="US DOE Joint Genome Institute (JGI-PGF)"/>
            <person name="Walter F."/>
            <person name="Albersmeier A."/>
            <person name="Kalinowski J."/>
            <person name="Ruckert C."/>
        </authorList>
    </citation>
    <scope>NUCLEOTIDE SEQUENCE</scope>
    <source>
        <strain evidence="5">CCM 7897</strain>
    </source>
</reference>
<dbReference type="Gene3D" id="3.40.50.12780">
    <property type="entry name" value="N-terminal domain of ligase-like"/>
    <property type="match status" value="1"/>
</dbReference>
<dbReference type="PANTHER" id="PTHR43201:SF5">
    <property type="entry name" value="MEDIUM-CHAIN ACYL-COA LIGASE ACSF2, MITOCHONDRIAL"/>
    <property type="match status" value="1"/>
</dbReference>
<evidence type="ECO:0000256" key="1">
    <source>
        <dbReference type="ARBA" id="ARBA00006432"/>
    </source>
</evidence>
<dbReference type="PANTHER" id="PTHR43201">
    <property type="entry name" value="ACYL-COA SYNTHETASE"/>
    <property type="match status" value="1"/>
</dbReference>
<evidence type="ECO:0000313" key="6">
    <source>
        <dbReference type="Proteomes" id="UP000606044"/>
    </source>
</evidence>
<dbReference type="AlphaFoldDB" id="A0A917BWH5"/>
<dbReference type="InterPro" id="IPR025110">
    <property type="entry name" value="AMP-bd_C"/>
</dbReference>
<reference evidence="5" key="2">
    <citation type="submission" date="2020-09" db="EMBL/GenBank/DDBJ databases">
        <authorList>
            <person name="Sun Q."/>
            <person name="Sedlacek I."/>
        </authorList>
    </citation>
    <scope>NUCLEOTIDE SEQUENCE</scope>
    <source>
        <strain evidence="5">CCM 7897</strain>
    </source>
</reference>
<dbReference type="EMBL" id="BMCT01000002">
    <property type="protein sequence ID" value="GGF61661.1"/>
    <property type="molecule type" value="Genomic_DNA"/>
</dbReference>
<gene>
    <name evidence="5" type="ORF">GCM10007301_21690</name>
</gene>
<dbReference type="InterPro" id="IPR045851">
    <property type="entry name" value="AMP-bd_C_sf"/>
</dbReference>
<feature type="domain" description="AMP-binding enzyme C-terminal" evidence="4">
    <location>
        <begin position="427"/>
        <end position="499"/>
    </location>
</feature>
<dbReference type="Pfam" id="PF13193">
    <property type="entry name" value="AMP-binding_C"/>
    <property type="match status" value="1"/>
</dbReference>
<dbReference type="Proteomes" id="UP000606044">
    <property type="component" value="Unassembled WGS sequence"/>
</dbReference>
<evidence type="ECO:0000256" key="2">
    <source>
        <dbReference type="ARBA" id="ARBA00022598"/>
    </source>
</evidence>
<feature type="domain" description="AMP-dependent synthetase/ligase" evidence="3">
    <location>
        <begin position="33"/>
        <end position="377"/>
    </location>
</feature>
<evidence type="ECO:0000313" key="5">
    <source>
        <dbReference type="EMBL" id="GGF61661.1"/>
    </source>
</evidence>
<dbReference type="RefSeq" id="WP_188578304.1">
    <property type="nucleotide sequence ID" value="NZ_BMCT01000002.1"/>
</dbReference>
<dbReference type="InterPro" id="IPR000873">
    <property type="entry name" value="AMP-dep_synth/lig_dom"/>
</dbReference>
<dbReference type="SUPFAM" id="SSF56801">
    <property type="entry name" value="Acetyl-CoA synthetase-like"/>
    <property type="match status" value="1"/>
</dbReference>
<comment type="caution">
    <text evidence="5">The sequence shown here is derived from an EMBL/GenBank/DDBJ whole genome shotgun (WGS) entry which is preliminary data.</text>
</comment>
<keyword evidence="6" id="KW-1185">Reference proteome</keyword>
<proteinExistence type="inferred from homology"/>
<protein>
    <submittedName>
        <fullName evidence="5">Acid--CoA ligase</fullName>
    </submittedName>
</protein>
<sequence length="523" mass="57051">MSVLEAPVTAVPLGPQTRWTNLGDLIDRTADLSRPALIDLSTPTPRQYSHAEVDGLANGVARFLTDRGLKRGDRVAILSLNRAEYLISFLGIMRAGFVAVPVNVKLPQETVDYVLADADAHFAFVDKGGRAFVEGKLPFAEFDDAGETGFAAVIKPTTFETVAMNDTDIGQMLYTSGSTGKPKGVPLSHRGQLWALFMRTQNGKTQPTERVMIAQPLFHMNGLFSAKSAFATTASIVLMPGFDVRPYVKAISDWKVTALGSVPTMFARIVKDADYVRTLDTTSLKRIMMGSAPVTLALFERVKELFPNAVIALGFGTTEAGPAIFGPHPDGRPTPPGSLGYPVPGSEVKLIEASDFPDGSQEGVLMMRNPSLMYGYHGLPAQTAKALRDGWYYSGDVLRRDKDGFYYFVGRADDMFVCSGENIYPVEVEKMLERHADVQQASVVPLPDEERGQMPVAFIVARPGAHPTYGELKTFSLANGPAYQHPRRVEFVDDLPWAGTNKVDRKALIARARELEASGGWSK</sequence>
<evidence type="ECO:0000259" key="3">
    <source>
        <dbReference type="Pfam" id="PF00501"/>
    </source>
</evidence>
<dbReference type="GO" id="GO:0031956">
    <property type="term" value="F:medium-chain fatty acid-CoA ligase activity"/>
    <property type="evidence" value="ECO:0007669"/>
    <property type="project" value="TreeGrafter"/>
</dbReference>
<organism evidence="5 6">
    <name type="scientific">Azorhizobium oxalatiphilum</name>
    <dbReference type="NCBI Taxonomy" id="980631"/>
    <lineage>
        <taxon>Bacteria</taxon>
        <taxon>Pseudomonadati</taxon>
        <taxon>Pseudomonadota</taxon>
        <taxon>Alphaproteobacteria</taxon>
        <taxon>Hyphomicrobiales</taxon>
        <taxon>Xanthobacteraceae</taxon>
        <taxon>Azorhizobium</taxon>
    </lineage>
</organism>
<evidence type="ECO:0000259" key="4">
    <source>
        <dbReference type="Pfam" id="PF13193"/>
    </source>
</evidence>
<dbReference type="PROSITE" id="PS00455">
    <property type="entry name" value="AMP_BINDING"/>
    <property type="match status" value="1"/>
</dbReference>
<dbReference type="InterPro" id="IPR042099">
    <property type="entry name" value="ANL_N_sf"/>
</dbReference>
<dbReference type="Gene3D" id="3.30.300.30">
    <property type="match status" value="1"/>
</dbReference>
<accession>A0A917BWH5</accession>
<name>A0A917BWH5_9HYPH</name>
<dbReference type="InterPro" id="IPR020845">
    <property type="entry name" value="AMP-binding_CS"/>
</dbReference>
<keyword evidence="2 5" id="KW-0436">Ligase</keyword>
<comment type="similarity">
    <text evidence="1">Belongs to the ATP-dependent AMP-binding enzyme family.</text>
</comment>
<dbReference type="GO" id="GO:0006631">
    <property type="term" value="P:fatty acid metabolic process"/>
    <property type="evidence" value="ECO:0007669"/>
    <property type="project" value="TreeGrafter"/>
</dbReference>